<dbReference type="InterPro" id="IPR000620">
    <property type="entry name" value="EamA_dom"/>
</dbReference>
<feature type="transmembrane region" description="Helical" evidence="1">
    <location>
        <begin position="258"/>
        <end position="277"/>
    </location>
</feature>
<feature type="transmembrane region" description="Helical" evidence="1">
    <location>
        <begin position="53"/>
        <end position="75"/>
    </location>
</feature>
<sequence length="308" mass="33381">MSQIATDMLPSWLSPTLSPSAQSAIRGVLLTIFACALFAVLDSATKFTGTLLPVLMVLWLRFMAQAFVTSVLVLPRHGFSALRTRNLSFQLLRAISGLLTTVCAFFCIKNMPLANFTAIWSAAPLFIVVASALFFKEQVSPARWSLLVIGLLAVIAIVRPENDGQALGLAALWPVGLLVSGTTYQVLGSRLSRLDSPPTTQLYSTWLPLLLTTPLIGFVWQPIDDWQIYAAAAVMGLCSGIGHLMLLQAYTHATPATVAPFLYSQIGFAMLMGWLFFGQLPDSTSLLGMTVVTLSGLTGVWLGIREKR</sequence>
<keyword evidence="1" id="KW-0472">Membrane</keyword>
<evidence type="ECO:0000313" key="4">
    <source>
        <dbReference type="Proteomes" id="UP000323105"/>
    </source>
</evidence>
<feature type="transmembrane region" description="Helical" evidence="1">
    <location>
        <begin position="283"/>
        <end position="304"/>
    </location>
</feature>
<dbReference type="Proteomes" id="UP000323105">
    <property type="component" value="Unassembled WGS sequence"/>
</dbReference>
<comment type="caution">
    <text evidence="3">The sequence shown here is derived from an EMBL/GenBank/DDBJ whole genome shotgun (WGS) entry which is preliminary data.</text>
</comment>
<dbReference type="AlphaFoldDB" id="A0A5A7M9U5"/>
<feature type="transmembrane region" description="Helical" evidence="1">
    <location>
        <begin position="87"/>
        <end position="108"/>
    </location>
</feature>
<dbReference type="Gene3D" id="1.10.3730.20">
    <property type="match status" value="1"/>
</dbReference>
<feature type="transmembrane region" description="Helical" evidence="1">
    <location>
        <begin position="226"/>
        <end position="246"/>
    </location>
</feature>
<dbReference type="GO" id="GO:0016020">
    <property type="term" value="C:membrane"/>
    <property type="evidence" value="ECO:0007669"/>
    <property type="project" value="InterPro"/>
</dbReference>
<dbReference type="PANTHER" id="PTHR22911:SF103">
    <property type="entry name" value="BLR2811 PROTEIN"/>
    <property type="match status" value="1"/>
</dbReference>
<evidence type="ECO:0000259" key="2">
    <source>
        <dbReference type="Pfam" id="PF00892"/>
    </source>
</evidence>
<dbReference type="RefSeq" id="WP_238707557.1">
    <property type="nucleotide sequence ID" value="NZ_BKBW01000001.1"/>
</dbReference>
<name>A0A5A7M9U5_COMTE</name>
<organism evidence="3 4">
    <name type="scientific">Comamonas testosteroni</name>
    <name type="common">Pseudomonas testosteroni</name>
    <dbReference type="NCBI Taxonomy" id="285"/>
    <lineage>
        <taxon>Bacteria</taxon>
        <taxon>Pseudomonadati</taxon>
        <taxon>Pseudomonadota</taxon>
        <taxon>Betaproteobacteria</taxon>
        <taxon>Burkholderiales</taxon>
        <taxon>Comamonadaceae</taxon>
        <taxon>Comamonas</taxon>
    </lineage>
</organism>
<feature type="transmembrane region" description="Helical" evidence="1">
    <location>
        <begin position="114"/>
        <end position="135"/>
    </location>
</feature>
<dbReference type="InterPro" id="IPR037185">
    <property type="entry name" value="EmrE-like"/>
</dbReference>
<dbReference type="Pfam" id="PF00892">
    <property type="entry name" value="EamA"/>
    <property type="match status" value="1"/>
</dbReference>
<gene>
    <name evidence="3" type="ORF">CTTA_0756</name>
</gene>
<keyword evidence="1" id="KW-1133">Transmembrane helix</keyword>
<dbReference type="PANTHER" id="PTHR22911">
    <property type="entry name" value="ACYL-MALONYL CONDENSING ENZYME-RELATED"/>
    <property type="match status" value="1"/>
</dbReference>
<keyword evidence="1" id="KW-0812">Transmembrane</keyword>
<accession>A0A5A7M9U5</accession>
<dbReference type="SUPFAM" id="SSF103481">
    <property type="entry name" value="Multidrug resistance efflux transporter EmrE"/>
    <property type="match status" value="2"/>
</dbReference>
<feature type="transmembrane region" description="Helical" evidence="1">
    <location>
        <begin position="166"/>
        <end position="188"/>
    </location>
</feature>
<proteinExistence type="predicted"/>
<feature type="transmembrane region" description="Helical" evidence="1">
    <location>
        <begin position="200"/>
        <end position="220"/>
    </location>
</feature>
<feature type="domain" description="EamA" evidence="2">
    <location>
        <begin position="26"/>
        <end position="158"/>
    </location>
</feature>
<evidence type="ECO:0000313" key="3">
    <source>
        <dbReference type="EMBL" id="GEQ73751.1"/>
    </source>
</evidence>
<evidence type="ECO:0000256" key="1">
    <source>
        <dbReference type="SAM" id="Phobius"/>
    </source>
</evidence>
<dbReference type="EMBL" id="BKBW01000001">
    <property type="protein sequence ID" value="GEQ73751.1"/>
    <property type="molecule type" value="Genomic_DNA"/>
</dbReference>
<reference evidence="3 4" key="1">
    <citation type="journal article" date="2019" name="Microbiol. Resour. Announc.">
        <title>Draft Genome Sequence of Comamonas testosteroni TA441, a Bacterium That Has a Cryptic Phenol Degradation Gene Cluster.</title>
        <authorList>
            <person name="Arai H."/>
            <person name="Ishii M."/>
        </authorList>
    </citation>
    <scope>NUCLEOTIDE SEQUENCE [LARGE SCALE GENOMIC DNA]</scope>
    <source>
        <strain evidence="3 4">TA441</strain>
    </source>
</reference>
<feature type="transmembrane region" description="Helical" evidence="1">
    <location>
        <begin position="142"/>
        <end position="160"/>
    </location>
</feature>
<protein>
    <recommendedName>
        <fullName evidence="2">EamA domain-containing protein</fullName>
    </recommendedName>
</protein>
<feature type="transmembrane region" description="Helical" evidence="1">
    <location>
        <begin position="23"/>
        <end position="41"/>
    </location>
</feature>